<name>A0A401ZP02_9CHLR</name>
<dbReference type="Gene3D" id="3.40.50.720">
    <property type="entry name" value="NAD(P)-binding Rossmann-like Domain"/>
    <property type="match status" value="1"/>
</dbReference>
<evidence type="ECO:0000313" key="1">
    <source>
        <dbReference type="EMBL" id="GCE08476.1"/>
    </source>
</evidence>
<gene>
    <name evidence="1" type="ORF">KDAU_58050</name>
</gene>
<accession>A0A401ZP02</accession>
<dbReference type="AlphaFoldDB" id="A0A401ZP02"/>
<evidence type="ECO:0000313" key="2">
    <source>
        <dbReference type="Proteomes" id="UP000287224"/>
    </source>
</evidence>
<dbReference type="EMBL" id="BIFQ01000002">
    <property type="protein sequence ID" value="GCE08476.1"/>
    <property type="molecule type" value="Genomic_DNA"/>
</dbReference>
<dbReference type="Gene3D" id="3.90.180.10">
    <property type="entry name" value="Medium-chain alcohol dehydrogenases, catalytic domain"/>
    <property type="match status" value="1"/>
</dbReference>
<proteinExistence type="predicted"/>
<comment type="caution">
    <text evidence="1">The sequence shown here is derived from an EMBL/GenBank/DDBJ whole genome shotgun (WGS) entry which is preliminary data.</text>
</comment>
<reference evidence="2" key="1">
    <citation type="submission" date="2018-12" db="EMBL/GenBank/DDBJ databases">
        <title>Tengunoibacter tsumagoiensis gen. nov., sp. nov., Dictyobacter kobayashii sp. nov., D. alpinus sp. nov., and D. joshuensis sp. nov. and description of Dictyobacteraceae fam. nov. within the order Ktedonobacterales isolated from Tengu-no-mugimeshi.</title>
        <authorList>
            <person name="Wang C.M."/>
            <person name="Zheng Y."/>
            <person name="Sakai Y."/>
            <person name="Toyoda A."/>
            <person name="Minakuchi Y."/>
            <person name="Abe K."/>
            <person name="Yokota A."/>
            <person name="Yabe S."/>
        </authorList>
    </citation>
    <scope>NUCLEOTIDE SEQUENCE [LARGE SCALE GENOMIC DNA]</scope>
    <source>
        <strain evidence="2">S-27</strain>
    </source>
</reference>
<protein>
    <recommendedName>
        <fullName evidence="3">Alcohol dehydrogenase-like C-terminal domain-containing protein</fullName>
    </recommendedName>
</protein>
<evidence type="ECO:0008006" key="3">
    <source>
        <dbReference type="Google" id="ProtNLM"/>
    </source>
</evidence>
<organism evidence="1 2">
    <name type="scientific">Dictyobacter aurantiacus</name>
    <dbReference type="NCBI Taxonomy" id="1936993"/>
    <lineage>
        <taxon>Bacteria</taxon>
        <taxon>Bacillati</taxon>
        <taxon>Chloroflexota</taxon>
        <taxon>Ktedonobacteria</taxon>
        <taxon>Ktedonobacterales</taxon>
        <taxon>Dictyobacteraceae</taxon>
        <taxon>Dictyobacter</taxon>
    </lineage>
</organism>
<sequence>MLPITFPHLLRIYNDEITVPGSMAVLFSYAAAVELMSSAAIDTGVMLTQALPLADFSEALEKVRRGEGVKARILPNGDI</sequence>
<keyword evidence="2" id="KW-1185">Reference proteome</keyword>
<dbReference type="Proteomes" id="UP000287224">
    <property type="component" value="Unassembled WGS sequence"/>
</dbReference>